<evidence type="ECO:0000259" key="1">
    <source>
        <dbReference type="SMART" id="SM00382"/>
    </source>
</evidence>
<feature type="domain" description="AAA+ ATPase" evidence="1">
    <location>
        <begin position="501"/>
        <end position="773"/>
    </location>
</feature>
<evidence type="ECO:0000313" key="3">
    <source>
        <dbReference type="Proteomes" id="UP000298284"/>
    </source>
</evidence>
<organism evidence="2 3">
    <name type="scientific">Hymenobacter wooponensis</name>
    <dbReference type="NCBI Taxonomy" id="1525360"/>
    <lineage>
        <taxon>Bacteria</taxon>
        <taxon>Pseudomonadati</taxon>
        <taxon>Bacteroidota</taxon>
        <taxon>Cytophagia</taxon>
        <taxon>Cytophagales</taxon>
        <taxon>Hymenobacteraceae</taxon>
        <taxon>Hymenobacter</taxon>
    </lineage>
</organism>
<dbReference type="OrthoDB" id="9757917at2"/>
<dbReference type="CDD" id="cd18808">
    <property type="entry name" value="SF1_C_Upf1"/>
    <property type="match status" value="1"/>
</dbReference>
<name>A0A4Z0MMJ5_9BACT</name>
<dbReference type="InterPro" id="IPR027417">
    <property type="entry name" value="P-loop_NTPase"/>
</dbReference>
<sequence>MSSRPRQLSGLEDHRNSWQVFIEAQEAVVRHRERPLKIKLPEEENFSSSEVRLEIIPTDNKAKFYQQAKSLLGLQESAIDARLGYFSLPWNTAATTNNFLKLAEVAEQCYFSYQPQPVLQGSVRKRRHTPEAVKQQVELLLNRAELARPFQVDQSKAAEDSQIKVSIRLLGIAETPESTNGERNFLRWTRAEAALAMRQTLTAAGFVWQGVKATLCTVTEPEKTWTLNADEYSHATLLAYLEELKRGVGVQIQDLVYCFRTTSGNKTEQASCLEALAGRLKAAFPNIKLEADLEWRQLTFTHYFSFAKRVSENLRLHNLLDSFRPELERLQLALQLPPQDRLVFRAKEEPQRFVKDEAERLQQLRGEEITIGEGPARLPLGQLVRVKYPFIYIGLPPECTDEHRDSLLTRLRAAGEVRPNLTGDREKLYRLSQALRRVNNPEAALPNPQTRRALFDSTAAGGAANPGELEPDSATWREVATHSYLPLNPAQHAAVVASLLTPDLALVQGPPGTGKSTAISQIIWHLVRQNPQHRILLTSETNTAVDNALEKLEHGTHNLVRPVRIGDESKLEREGGRYALSRLTAWAENSVDDLTAEQQDNALTRWLRNIARRAEVQAPAELPAELREAWVVALASPSATTKSSVLSRYLAHTNVIGATGGALGEKTTRQTPTQFFRQYQRVFGSKLCVTDKTKQLIQEQQYIKAERFGLANLLPPKSVPRGIRFDVVVMDEASKATPPELALALIHAHRAVVIGDHRQLPPLLDQEEFRNTLEAAGAPELARQFSRADAETSQFERLFTQPGLQPGVLSRFDTQYRMHPDINEVIKQFYVADGGLNCGIPTTLADVPDLSHPLSRYHGLSHPALLTPADHLVWVEVDAPEMLAGTSRVNPTEVEAVRAVLSCLAGSQGFADFQRHWTKPEDQEVALITFYGRQVRLLKEVEAEFASRVPTRLQTVDKFQGMERNIVVVSLVRSDMLAYAHPSTPDLDTYPDSYGYPPQPSLGFAQFPNRLNVALSRAKRLLVIVGNSRHFSRHDCYRRVYETVQARGRVVPYTDLLPYLSA</sequence>
<dbReference type="InterPro" id="IPR047187">
    <property type="entry name" value="SF1_C_Upf1"/>
</dbReference>
<protein>
    <recommendedName>
        <fullName evidence="1">AAA+ ATPase domain-containing protein</fullName>
    </recommendedName>
</protein>
<keyword evidence="3" id="KW-1185">Reference proteome</keyword>
<reference evidence="2 3" key="1">
    <citation type="submission" date="2019-04" db="EMBL/GenBank/DDBJ databases">
        <authorList>
            <person name="Feng G."/>
            <person name="Zhang J."/>
            <person name="Zhu H."/>
        </authorList>
    </citation>
    <scope>NUCLEOTIDE SEQUENCE [LARGE SCALE GENOMIC DNA]</scope>
    <source>
        <strain evidence="2 3">JCM 19491</strain>
    </source>
</reference>
<dbReference type="Proteomes" id="UP000298284">
    <property type="component" value="Unassembled WGS sequence"/>
</dbReference>
<evidence type="ECO:0000313" key="2">
    <source>
        <dbReference type="EMBL" id="TGD80811.1"/>
    </source>
</evidence>
<gene>
    <name evidence="2" type="ORF">EU557_13490</name>
</gene>
<dbReference type="EMBL" id="SRKZ01000003">
    <property type="protein sequence ID" value="TGD80811.1"/>
    <property type="molecule type" value="Genomic_DNA"/>
</dbReference>
<proteinExistence type="predicted"/>
<comment type="caution">
    <text evidence="2">The sequence shown here is derived from an EMBL/GenBank/DDBJ whole genome shotgun (WGS) entry which is preliminary data.</text>
</comment>
<dbReference type="Pfam" id="PF13087">
    <property type="entry name" value="AAA_12"/>
    <property type="match status" value="1"/>
</dbReference>
<dbReference type="InterPro" id="IPR041677">
    <property type="entry name" value="DNA2/NAM7_AAA_11"/>
</dbReference>
<accession>A0A4Z0MMJ5</accession>
<dbReference type="PANTHER" id="PTHR10887:SF495">
    <property type="entry name" value="HELICASE SENATAXIN ISOFORM X1-RELATED"/>
    <property type="match status" value="1"/>
</dbReference>
<dbReference type="SUPFAM" id="SSF52540">
    <property type="entry name" value="P-loop containing nucleoside triphosphate hydrolases"/>
    <property type="match status" value="1"/>
</dbReference>
<dbReference type="SMART" id="SM00382">
    <property type="entry name" value="AAA"/>
    <property type="match status" value="1"/>
</dbReference>
<dbReference type="PANTHER" id="PTHR10887">
    <property type="entry name" value="DNA2/NAM7 HELICASE FAMILY"/>
    <property type="match status" value="1"/>
</dbReference>
<dbReference type="GO" id="GO:0004386">
    <property type="term" value="F:helicase activity"/>
    <property type="evidence" value="ECO:0007669"/>
    <property type="project" value="InterPro"/>
</dbReference>
<dbReference type="InterPro" id="IPR041679">
    <property type="entry name" value="DNA2/NAM7-like_C"/>
</dbReference>
<dbReference type="Gene3D" id="3.40.50.300">
    <property type="entry name" value="P-loop containing nucleotide triphosphate hydrolases"/>
    <property type="match status" value="2"/>
</dbReference>
<dbReference type="AlphaFoldDB" id="A0A4Z0MMJ5"/>
<dbReference type="InterPro" id="IPR003593">
    <property type="entry name" value="AAA+_ATPase"/>
</dbReference>
<dbReference type="Pfam" id="PF13086">
    <property type="entry name" value="AAA_11"/>
    <property type="match status" value="1"/>
</dbReference>
<dbReference type="InterPro" id="IPR045055">
    <property type="entry name" value="DNA2/NAM7-like"/>
</dbReference>